<name>A0A919GH51_9ACTN</name>
<feature type="domain" description="HTH marR-type" evidence="1">
    <location>
        <begin position="35"/>
        <end position="171"/>
    </location>
</feature>
<evidence type="ECO:0000259" key="1">
    <source>
        <dbReference type="PROSITE" id="PS50995"/>
    </source>
</evidence>
<proteinExistence type="predicted"/>
<dbReference type="InterPro" id="IPR036390">
    <property type="entry name" value="WH_DNA-bd_sf"/>
</dbReference>
<dbReference type="SUPFAM" id="SSF46785">
    <property type="entry name" value="Winged helix' DNA-binding domain"/>
    <property type="match status" value="1"/>
</dbReference>
<dbReference type="EMBL" id="BNCD01000014">
    <property type="protein sequence ID" value="GHH83881.1"/>
    <property type="molecule type" value="Genomic_DNA"/>
</dbReference>
<dbReference type="PRINTS" id="PR00598">
    <property type="entry name" value="HTHMARR"/>
</dbReference>
<reference evidence="2" key="1">
    <citation type="journal article" date="2014" name="Int. J. Syst. Evol. Microbiol.">
        <title>Complete genome sequence of Corynebacterium casei LMG S-19264T (=DSM 44701T), isolated from a smear-ripened cheese.</title>
        <authorList>
            <consortium name="US DOE Joint Genome Institute (JGI-PGF)"/>
            <person name="Walter F."/>
            <person name="Albersmeier A."/>
            <person name="Kalinowski J."/>
            <person name="Ruckert C."/>
        </authorList>
    </citation>
    <scope>NUCLEOTIDE SEQUENCE</scope>
    <source>
        <strain evidence="2">JCM 5069</strain>
    </source>
</reference>
<accession>A0A919GH51</accession>
<dbReference type="PANTHER" id="PTHR33164:SF104">
    <property type="entry name" value="TRANSCRIPTIONAL REGULATORY PROTEIN"/>
    <property type="match status" value="1"/>
</dbReference>
<dbReference type="Gene3D" id="1.10.10.10">
    <property type="entry name" value="Winged helix-like DNA-binding domain superfamily/Winged helix DNA-binding domain"/>
    <property type="match status" value="1"/>
</dbReference>
<dbReference type="InterPro" id="IPR039422">
    <property type="entry name" value="MarR/SlyA-like"/>
</dbReference>
<gene>
    <name evidence="2" type="ORF">GCM10018793_47050</name>
</gene>
<keyword evidence="3" id="KW-1185">Reference proteome</keyword>
<dbReference type="SMART" id="SM00347">
    <property type="entry name" value="HTH_MARR"/>
    <property type="match status" value="1"/>
</dbReference>
<dbReference type="Pfam" id="PF12802">
    <property type="entry name" value="MarR_2"/>
    <property type="match status" value="1"/>
</dbReference>
<dbReference type="AlphaFoldDB" id="A0A919GH51"/>
<evidence type="ECO:0000313" key="3">
    <source>
        <dbReference type="Proteomes" id="UP000603708"/>
    </source>
</evidence>
<dbReference type="GO" id="GO:0006950">
    <property type="term" value="P:response to stress"/>
    <property type="evidence" value="ECO:0007669"/>
    <property type="project" value="TreeGrafter"/>
</dbReference>
<evidence type="ECO:0000313" key="2">
    <source>
        <dbReference type="EMBL" id="GHH83881.1"/>
    </source>
</evidence>
<comment type="caution">
    <text evidence="2">The sequence shown here is derived from an EMBL/GenBank/DDBJ whole genome shotgun (WGS) entry which is preliminary data.</text>
</comment>
<dbReference type="Proteomes" id="UP000603708">
    <property type="component" value="Unassembled WGS sequence"/>
</dbReference>
<dbReference type="PROSITE" id="PS50995">
    <property type="entry name" value="HTH_MARR_2"/>
    <property type="match status" value="1"/>
</dbReference>
<dbReference type="InterPro" id="IPR000835">
    <property type="entry name" value="HTH_MarR-typ"/>
</dbReference>
<protein>
    <recommendedName>
        <fullName evidence="1">HTH marR-type domain-containing protein</fullName>
    </recommendedName>
</protein>
<dbReference type="GO" id="GO:0003700">
    <property type="term" value="F:DNA-binding transcription factor activity"/>
    <property type="evidence" value="ECO:0007669"/>
    <property type="project" value="InterPro"/>
</dbReference>
<dbReference type="InterPro" id="IPR036388">
    <property type="entry name" value="WH-like_DNA-bd_sf"/>
</dbReference>
<dbReference type="PANTHER" id="PTHR33164">
    <property type="entry name" value="TRANSCRIPTIONAL REGULATOR, MARR FAMILY"/>
    <property type="match status" value="1"/>
</dbReference>
<organism evidence="2 3">
    <name type="scientific">Streptomyces sulfonofaciens</name>
    <dbReference type="NCBI Taxonomy" id="68272"/>
    <lineage>
        <taxon>Bacteria</taxon>
        <taxon>Bacillati</taxon>
        <taxon>Actinomycetota</taxon>
        <taxon>Actinomycetes</taxon>
        <taxon>Kitasatosporales</taxon>
        <taxon>Streptomycetaceae</taxon>
        <taxon>Streptomyces</taxon>
    </lineage>
</organism>
<reference evidence="2" key="2">
    <citation type="submission" date="2020-09" db="EMBL/GenBank/DDBJ databases">
        <authorList>
            <person name="Sun Q."/>
            <person name="Ohkuma M."/>
        </authorList>
    </citation>
    <scope>NUCLEOTIDE SEQUENCE</scope>
    <source>
        <strain evidence="2">JCM 5069</strain>
    </source>
</reference>
<sequence>MAGGSERPRAACAPGGRARECAVDLEGAVARLRHETTLWRTFLGTHRQIVERLAGQMLADHRLPLEWFDVLVHLADVPDRSLRQRELRDRLLLSESGVSRMLARMADAGLVERRTAGGDRRGVEVALTEAGEGALASAVESHLALVGTLFTGRLTVTDRVALEHILAKLAPGPEVHSR</sequence>